<evidence type="ECO:0000313" key="7">
    <source>
        <dbReference type="Proteomes" id="UP000324897"/>
    </source>
</evidence>
<feature type="domain" description="SHSP" evidence="5">
    <location>
        <begin position="69"/>
        <end position="181"/>
    </location>
</feature>
<dbReference type="Gramene" id="TVU31305">
    <property type="protein sequence ID" value="TVU31305"/>
    <property type="gene ID" value="EJB05_22987"/>
</dbReference>
<name>A0A5J9V5T5_9POAL</name>
<dbReference type="Gene3D" id="2.60.40.790">
    <property type="match status" value="1"/>
</dbReference>
<dbReference type="InterPro" id="IPR008978">
    <property type="entry name" value="HSP20-like_chaperone"/>
</dbReference>
<reference evidence="6 7" key="1">
    <citation type="journal article" date="2019" name="Sci. Rep.">
        <title>A high-quality genome of Eragrostis curvula grass provides insights into Poaceae evolution and supports new strategies to enhance forage quality.</title>
        <authorList>
            <person name="Carballo J."/>
            <person name="Santos B.A.C.M."/>
            <person name="Zappacosta D."/>
            <person name="Garbus I."/>
            <person name="Selva J.P."/>
            <person name="Gallo C.A."/>
            <person name="Diaz A."/>
            <person name="Albertini E."/>
            <person name="Caccamo M."/>
            <person name="Echenique V."/>
        </authorList>
    </citation>
    <scope>NUCLEOTIDE SEQUENCE [LARGE SCALE GENOMIC DNA]</scope>
    <source>
        <strain evidence="7">cv. Victoria</strain>
        <tissue evidence="6">Leaf</tissue>
    </source>
</reference>
<keyword evidence="1" id="KW-0346">Stress response</keyword>
<dbReference type="AlphaFoldDB" id="A0A5J9V5T5"/>
<evidence type="ECO:0000313" key="6">
    <source>
        <dbReference type="EMBL" id="TVU31305.1"/>
    </source>
</evidence>
<dbReference type="PANTHER" id="PTHR46733">
    <property type="entry name" value="26.5 KDA HEAT SHOCK PROTEIN, MITOCHONDRIAL"/>
    <property type="match status" value="1"/>
</dbReference>
<dbReference type="InterPro" id="IPR002068">
    <property type="entry name" value="A-crystallin/Hsp20_dom"/>
</dbReference>
<evidence type="ECO:0000256" key="1">
    <source>
        <dbReference type="ARBA" id="ARBA00023016"/>
    </source>
</evidence>
<protein>
    <recommendedName>
        <fullName evidence="5">SHSP domain-containing protein</fullName>
    </recommendedName>
</protein>
<dbReference type="Pfam" id="PF00011">
    <property type="entry name" value="HSP20"/>
    <property type="match status" value="1"/>
</dbReference>
<dbReference type="EMBL" id="RWGY01000011">
    <property type="protein sequence ID" value="TVU31305.1"/>
    <property type="molecule type" value="Genomic_DNA"/>
</dbReference>
<evidence type="ECO:0000256" key="4">
    <source>
        <dbReference type="SAM" id="MobiDB-lite"/>
    </source>
</evidence>
<dbReference type="GO" id="GO:0009408">
    <property type="term" value="P:response to heat"/>
    <property type="evidence" value="ECO:0007669"/>
    <property type="project" value="InterPro"/>
</dbReference>
<dbReference type="OrthoDB" id="605920at2759"/>
<dbReference type="SUPFAM" id="SSF49764">
    <property type="entry name" value="HSP20-like chaperones"/>
    <property type="match status" value="1"/>
</dbReference>
<evidence type="ECO:0000256" key="2">
    <source>
        <dbReference type="PROSITE-ProRule" id="PRU00285"/>
    </source>
</evidence>
<dbReference type="Proteomes" id="UP000324897">
    <property type="component" value="Chromosome 1"/>
</dbReference>
<comment type="similarity">
    <text evidence="2 3">Belongs to the small heat shock protein (HSP20) family.</text>
</comment>
<keyword evidence="7" id="KW-1185">Reference proteome</keyword>
<dbReference type="PROSITE" id="PS01031">
    <property type="entry name" value="SHSP"/>
    <property type="match status" value="1"/>
</dbReference>
<accession>A0A5J9V5T5</accession>
<gene>
    <name evidence="6" type="ORF">EJB05_22987</name>
</gene>
<dbReference type="InterPro" id="IPR044587">
    <property type="entry name" value="HSP21-like"/>
</dbReference>
<sequence>MSTLTSHILLSSPARSSAIPSLGRLKPAVVALPCAPAGKRRPRSICCSVDPKSTDHPYGISPVALVHPHMPPTSTPRWEIKEDDKNVRLTFFNMPEAATTGDFQVAVEDDVLIIRTKPKPPAERQDEPNADGGVSFDVRLLVPKGYDRDNVRADLQLRALVVTVPKAHPASPSRLTRENASANKKLVKHN</sequence>
<organism evidence="6 7">
    <name type="scientific">Eragrostis curvula</name>
    <name type="common">weeping love grass</name>
    <dbReference type="NCBI Taxonomy" id="38414"/>
    <lineage>
        <taxon>Eukaryota</taxon>
        <taxon>Viridiplantae</taxon>
        <taxon>Streptophyta</taxon>
        <taxon>Embryophyta</taxon>
        <taxon>Tracheophyta</taxon>
        <taxon>Spermatophyta</taxon>
        <taxon>Magnoliopsida</taxon>
        <taxon>Liliopsida</taxon>
        <taxon>Poales</taxon>
        <taxon>Poaceae</taxon>
        <taxon>PACMAD clade</taxon>
        <taxon>Chloridoideae</taxon>
        <taxon>Eragrostideae</taxon>
        <taxon>Eragrostidinae</taxon>
        <taxon>Eragrostis</taxon>
    </lineage>
</organism>
<dbReference type="CDD" id="cd00298">
    <property type="entry name" value="ACD_sHsps_p23-like"/>
    <property type="match status" value="1"/>
</dbReference>
<evidence type="ECO:0000259" key="5">
    <source>
        <dbReference type="PROSITE" id="PS01031"/>
    </source>
</evidence>
<feature type="region of interest" description="Disordered" evidence="4">
    <location>
        <begin position="167"/>
        <end position="190"/>
    </location>
</feature>
<comment type="caution">
    <text evidence="6">The sequence shown here is derived from an EMBL/GenBank/DDBJ whole genome shotgun (WGS) entry which is preliminary data.</text>
</comment>
<dbReference type="PANTHER" id="PTHR46733:SF8">
    <property type="entry name" value="HSP20_ALPHA CRYSTALLIN FAMILY PROTEIN"/>
    <property type="match status" value="1"/>
</dbReference>
<proteinExistence type="inferred from homology"/>
<evidence type="ECO:0000256" key="3">
    <source>
        <dbReference type="RuleBase" id="RU003616"/>
    </source>
</evidence>